<proteinExistence type="predicted"/>
<dbReference type="Gene3D" id="3.40.50.1820">
    <property type="entry name" value="alpha/beta hydrolase"/>
    <property type="match status" value="1"/>
</dbReference>
<feature type="domain" description="Serine aminopeptidase S33" evidence="1">
    <location>
        <begin position="22"/>
        <end position="109"/>
    </location>
</feature>
<evidence type="ECO:0000313" key="2">
    <source>
        <dbReference type="EMBL" id="RLV47801.1"/>
    </source>
</evidence>
<dbReference type="InterPro" id="IPR029058">
    <property type="entry name" value="AB_hydrolase_fold"/>
</dbReference>
<accession>A0A3L8NY87</accession>
<dbReference type="AlphaFoldDB" id="A0A3L8NY87"/>
<reference evidence="2 3" key="1">
    <citation type="submission" date="2018-10" db="EMBL/GenBank/DDBJ databases">
        <title>Marmoricola sp. 4Q3S-7 whole genome shotgun sequence.</title>
        <authorList>
            <person name="Li F."/>
        </authorList>
    </citation>
    <scope>NUCLEOTIDE SEQUENCE [LARGE SCALE GENOMIC DNA]</scope>
    <source>
        <strain evidence="2 3">4Q3S-7</strain>
    </source>
</reference>
<keyword evidence="2" id="KW-0378">Hydrolase</keyword>
<dbReference type="Proteomes" id="UP000281708">
    <property type="component" value="Unassembled WGS sequence"/>
</dbReference>
<dbReference type="RefSeq" id="WP_121807307.1">
    <property type="nucleotide sequence ID" value="NZ_RDBE01000010.1"/>
</dbReference>
<dbReference type="SUPFAM" id="SSF53474">
    <property type="entry name" value="alpha/beta-Hydrolases"/>
    <property type="match status" value="1"/>
</dbReference>
<keyword evidence="3" id="KW-1185">Reference proteome</keyword>
<evidence type="ECO:0000313" key="3">
    <source>
        <dbReference type="Proteomes" id="UP000281708"/>
    </source>
</evidence>
<dbReference type="GO" id="GO:0016787">
    <property type="term" value="F:hydrolase activity"/>
    <property type="evidence" value="ECO:0007669"/>
    <property type="project" value="UniProtKB-KW"/>
</dbReference>
<protein>
    <submittedName>
        <fullName evidence="2">Alpha/beta fold hydrolase</fullName>
    </submittedName>
</protein>
<gene>
    <name evidence="2" type="ORF">D9V37_16875</name>
</gene>
<sequence length="265" mass="27020">MGTATSADGTTIAYEAYGDGPAVIVVGGATNTKEAWAELCQALATDGFTGVTYDRRGRGGSGGTRPYEVEREVEDLAAVIEAVGAPVGDPAGVHAVSSGGALAYRAAAAGVPIRTLSVLETPYRVGDHPTPPADYIETLQELYDLDDPQSMLEYFFLAGVGLPPEAVDAITYGPDFDALLGVGLTVLYDALCLGSSEAVLPADLLATVSTPVPSIASTGSPAFLVDAARAAGDAVPDGTFVQLSGDFHSVPTATLVPELAAHHRA</sequence>
<dbReference type="InterPro" id="IPR022742">
    <property type="entry name" value="Hydrolase_4"/>
</dbReference>
<dbReference type="EMBL" id="RDBE01000010">
    <property type="protein sequence ID" value="RLV47801.1"/>
    <property type="molecule type" value="Genomic_DNA"/>
</dbReference>
<dbReference type="Pfam" id="PF12146">
    <property type="entry name" value="Hydrolase_4"/>
    <property type="match status" value="1"/>
</dbReference>
<dbReference type="OrthoDB" id="63519at2"/>
<comment type="caution">
    <text evidence="2">The sequence shown here is derived from an EMBL/GenBank/DDBJ whole genome shotgun (WGS) entry which is preliminary data.</text>
</comment>
<evidence type="ECO:0000259" key="1">
    <source>
        <dbReference type="Pfam" id="PF12146"/>
    </source>
</evidence>
<name>A0A3L8NY87_9ACTN</name>
<organism evidence="2 3">
    <name type="scientific">Nocardioides mangrovicus</name>
    <dbReference type="NCBI Taxonomy" id="2478913"/>
    <lineage>
        <taxon>Bacteria</taxon>
        <taxon>Bacillati</taxon>
        <taxon>Actinomycetota</taxon>
        <taxon>Actinomycetes</taxon>
        <taxon>Propionibacteriales</taxon>
        <taxon>Nocardioidaceae</taxon>
        <taxon>Nocardioides</taxon>
    </lineage>
</organism>